<evidence type="ECO:0000313" key="2">
    <source>
        <dbReference type="EMBL" id="MFC4480179.1"/>
    </source>
</evidence>
<reference evidence="3" key="1">
    <citation type="journal article" date="2019" name="Int. J. Syst. Evol. Microbiol.">
        <title>The Global Catalogue of Microorganisms (GCM) 10K type strain sequencing project: providing services to taxonomists for standard genome sequencing and annotation.</title>
        <authorList>
            <consortium name="The Broad Institute Genomics Platform"/>
            <consortium name="The Broad Institute Genome Sequencing Center for Infectious Disease"/>
            <person name="Wu L."/>
            <person name="Ma J."/>
        </authorList>
    </citation>
    <scope>NUCLEOTIDE SEQUENCE [LARGE SCALE GENOMIC DNA]</scope>
    <source>
        <strain evidence="3">NBRC 103627</strain>
    </source>
</reference>
<evidence type="ECO:0000256" key="1">
    <source>
        <dbReference type="SAM" id="SignalP"/>
    </source>
</evidence>
<sequence>MKSRIVVVWSCLVFFAIACNKKKPITKDEKPTTVKSETSDVQEDCNQSRKEKIMYGAIDKYGKEIIPVIYDNDMHFYKGYATVEKDKKYGVIDSTGKIIIPVIYDEYYGLSFEGNLACAKTNGKYALFNKAGKQLTPFKYDDLSYLGEGLYSGAFKGEYSIVNEMGKEITSMKYPKLVSGSPFWSSSEGITIVIFRKKLGFIDSNGKEICPIKYDFWGTDNFYNGIAKICINGKRGLLDKRGKEIVPPIYRVLLRLDNGLAYVGNYDANHIMKWGVINVQTGKIVMPLIYDPLIAFSDYMEERFLDEHEDFVDKVALVKKNEKYGLVNENGKFIIPLIYDNICSLGETYLVIKNKKYGFIDRFGKIIIPLKYKCESKYSDYYMRSDFTINSPLLLLKSNGKYGFANRQGKLVTPIKYNEITRLDTGGIIVSNNKKYGFVNKKGEEIISVKCDSILTVDNSLTGSDVVGIANEIIVFSLNNKWGATDVNGRKIAPPIYDSMTDFSDGFAIAEKGKKVFIINEDGKVTRRKIESVGKYDHVSSFYEGRAIVSIKSWEY</sequence>
<accession>A0ABV8ZMK8</accession>
<name>A0ABV8ZMK8_9FLAO</name>
<feature type="signal peptide" evidence="1">
    <location>
        <begin position="1"/>
        <end position="18"/>
    </location>
</feature>
<proteinExistence type="predicted"/>
<gene>
    <name evidence="2" type="ORF">ACFO3N_24135</name>
</gene>
<dbReference type="PANTHER" id="PTHR37841">
    <property type="entry name" value="GLR2918 PROTEIN"/>
    <property type="match status" value="1"/>
</dbReference>
<feature type="chain" id="PRO_5045220132" evidence="1">
    <location>
        <begin position="19"/>
        <end position="556"/>
    </location>
</feature>
<keyword evidence="1" id="KW-0732">Signal</keyword>
<dbReference type="PANTHER" id="PTHR37841:SF1">
    <property type="entry name" value="DUF3298 DOMAIN-CONTAINING PROTEIN"/>
    <property type="match status" value="1"/>
</dbReference>
<dbReference type="PROSITE" id="PS51257">
    <property type="entry name" value="PROKAR_LIPOPROTEIN"/>
    <property type="match status" value="1"/>
</dbReference>
<keyword evidence="3" id="KW-1185">Reference proteome</keyword>
<dbReference type="Proteomes" id="UP001596003">
    <property type="component" value="Unassembled WGS sequence"/>
</dbReference>
<dbReference type="EMBL" id="JBHSFY010000023">
    <property type="protein sequence ID" value="MFC4480179.1"/>
    <property type="molecule type" value="Genomic_DNA"/>
</dbReference>
<protein>
    <submittedName>
        <fullName evidence="2">WG repeat-containing protein</fullName>
    </submittedName>
</protein>
<evidence type="ECO:0000313" key="3">
    <source>
        <dbReference type="Proteomes" id="UP001596003"/>
    </source>
</evidence>
<dbReference type="RefSeq" id="WP_379801397.1">
    <property type="nucleotide sequence ID" value="NZ_JBHSFY010000023.1"/>
</dbReference>
<dbReference type="InterPro" id="IPR032774">
    <property type="entry name" value="WG_beta_rep"/>
</dbReference>
<dbReference type="Pfam" id="PF14903">
    <property type="entry name" value="WG_beta_rep"/>
    <property type="match status" value="7"/>
</dbReference>
<organism evidence="2 3">
    <name type="scientific">Flavobacterium chungangensis</name>
    <dbReference type="NCBI Taxonomy" id="2708132"/>
    <lineage>
        <taxon>Bacteria</taxon>
        <taxon>Pseudomonadati</taxon>
        <taxon>Bacteroidota</taxon>
        <taxon>Flavobacteriia</taxon>
        <taxon>Flavobacteriales</taxon>
        <taxon>Flavobacteriaceae</taxon>
        <taxon>Flavobacterium</taxon>
    </lineage>
</organism>
<comment type="caution">
    <text evidence="2">The sequence shown here is derived from an EMBL/GenBank/DDBJ whole genome shotgun (WGS) entry which is preliminary data.</text>
</comment>